<keyword evidence="1" id="KW-0732">Signal</keyword>
<protein>
    <submittedName>
        <fullName evidence="5">Uncharacterized protein LOC132710589</fullName>
    </submittedName>
</protein>
<feature type="chain" id="PRO_5045666662" evidence="1">
    <location>
        <begin position="35"/>
        <end position="226"/>
    </location>
</feature>
<proteinExistence type="predicted"/>
<dbReference type="Pfam" id="PF07686">
    <property type="entry name" value="V-set"/>
    <property type="match status" value="1"/>
</dbReference>
<dbReference type="InterPro" id="IPR036179">
    <property type="entry name" value="Ig-like_dom_sf"/>
</dbReference>
<dbReference type="RefSeq" id="XP_060543209.1">
    <property type="nucleotide sequence ID" value="XM_060687226.1"/>
</dbReference>
<evidence type="ECO:0000259" key="3">
    <source>
        <dbReference type="SMART" id="SM00409"/>
    </source>
</evidence>
<dbReference type="PANTHER" id="PTHR15343:SF0">
    <property type="entry name" value="T-CELL ANTIGEN CD7"/>
    <property type="match status" value="1"/>
</dbReference>
<dbReference type="InterPro" id="IPR013106">
    <property type="entry name" value="Ig_V-set"/>
</dbReference>
<dbReference type="SUPFAM" id="SSF48726">
    <property type="entry name" value="Immunoglobulin"/>
    <property type="match status" value="1"/>
</dbReference>
<evidence type="ECO:0000313" key="5">
    <source>
        <dbReference type="RefSeq" id="XP_060543209.1"/>
    </source>
</evidence>
<dbReference type="InterPro" id="IPR039090">
    <property type="entry name" value="CD7"/>
</dbReference>
<accession>A0ABM3Z4A8</accession>
<dbReference type="SMART" id="SM00406">
    <property type="entry name" value="IGv"/>
    <property type="match status" value="1"/>
</dbReference>
<keyword evidence="4" id="KW-1185">Reference proteome</keyword>
<gene>
    <name evidence="5" type="primary">LOC132710589</name>
</gene>
<evidence type="ECO:0000256" key="1">
    <source>
        <dbReference type="SAM" id="SignalP"/>
    </source>
</evidence>
<feature type="domain" description="Immunoglobulin V-set" evidence="2">
    <location>
        <begin position="51"/>
        <end position="135"/>
    </location>
</feature>
<dbReference type="SMART" id="SM00409">
    <property type="entry name" value="IG"/>
    <property type="match status" value="1"/>
</dbReference>
<evidence type="ECO:0000313" key="4">
    <source>
        <dbReference type="Proteomes" id="UP001652622"/>
    </source>
</evidence>
<organism evidence="4 5">
    <name type="scientific">Pantherophis guttatus</name>
    <name type="common">Corn snake</name>
    <name type="synonym">Elaphe guttata</name>
    <dbReference type="NCBI Taxonomy" id="94885"/>
    <lineage>
        <taxon>Eukaryota</taxon>
        <taxon>Metazoa</taxon>
        <taxon>Chordata</taxon>
        <taxon>Craniata</taxon>
        <taxon>Vertebrata</taxon>
        <taxon>Euteleostomi</taxon>
        <taxon>Lepidosauria</taxon>
        <taxon>Squamata</taxon>
        <taxon>Bifurcata</taxon>
        <taxon>Unidentata</taxon>
        <taxon>Episquamata</taxon>
        <taxon>Toxicofera</taxon>
        <taxon>Serpentes</taxon>
        <taxon>Colubroidea</taxon>
        <taxon>Colubridae</taxon>
        <taxon>Colubrinae</taxon>
        <taxon>Pantherophis</taxon>
    </lineage>
</organism>
<dbReference type="InterPro" id="IPR003599">
    <property type="entry name" value="Ig_sub"/>
</dbReference>
<dbReference type="InterPro" id="IPR013783">
    <property type="entry name" value="Ig-like_fold"/>
</dbReference>
<dbReference type="GeneID" id="132710589"/>
<name>A0ABM3Z4A8_PANGU</name>
<evidence type="ECO:0000259" key="2">
    <source>
        <dbReference type="SMART" id="SM00406"/>
    </source>
</evidence>
<feature type="domain" description="Immunoglobulin" evidence="3">
    <location>
        <begin position="41"/>
        <end position="153"/>
    </location>
</feature>
<dbReference type="PANTHER" id="PTHR15343">
    <property type="entry name" value="CD7"/>
    <property type="match status" value="1"/>
</dbReference>
<reference evidence="5" key="1">
    <citation type="submission" date="2025-08" db="UniProtKB">
        <authorList>
            <consortium name="RefSeq"/>
        </authorList>
    </citation>
    <scope>IDENTIFICATION</scope>
    <source>
        <tissue evidence="5">Blood</tissue>
    </source>
</reference>
<dbReference type="Gene3D" id="2.60.40.10">
    <property type="entry name" value="Immunoglobulins"/>
    <property type="match status" value="1"/>
</dbReference>
<sequence length="226" mass="25310">MATAPIHSCSGLLGLRFSHVLLAFLCTFVGSGSAVTVIQTPSFVSDSTGGKISFSCSVDDTSYRFYLYHQLPGKTELKVIGYLSTGSKTLEEIPPELTNRLEGKGSKHENPSRRELRLELSKLQANDTGFYLCAALYTVKEKETVADAKLSIRNKSALYTFLFISTFYLTSMDCKITRTDLHDEGQAVIGQHLRSHSGQPDLFRLLSKKTWIQFFSYNWNLKAWCP</sequence>
<dbReference type="Proteomes" id="UP001652622">
    <property type="component" value="Unplaced"/>
</dbReference>
<feature type="signal peptide" evidence="1">
    <location>
        <begin position="1"/>
        <end position="34"/>
    </location>
</feature>